<organism evidence="10 11">
    <name type="scientific">Pradoshia eiseniae</name>
    <dbReference type="NCBI Taxonomy" id="2064768"/>
    <lineage>
        <taxon>Bacteria</taxon>
        <taxon>Bacillati</taxon>
        <taxon>Bacillota</taxon>
        <taxon>Bacilli</taxon>
        <taxon>Bacillales</taxon>
        <taxon>Bacillaceae</taxon>
        <taxon>Pradoshia</taxon>
    </lineage>
</organism>
<keyword evidence="5 8" id="KW-0457">Lysine biosynthesis</keyword>
<keyword evidence="6 8" id="KW-0413">Isomerase</keyword>
<dbReference type="EMBL" id="PKOZ01000001">
    <property type="protein sequence ID" value="PQD97032.1"/>
    <property type="molecule type" value="Genomic_DNA"/>
</dbReference>
<dbReference type="NCBIfam" id="TIGR00652">
    <property type="entry name" value="DapF"/>
    <property type="match status" value="1"/>
</dbReference>
<feature type="site" description="Could be important to modulate the pK values of the two catalytic cysteine residues" evidence="8">
    <location>
        <position position="178"/>
    </location>
</feature>
<comment type="caution">
    <text evidence="8">Lacks conserved residue(s) required for the propagation of feature annotation.</text>
</comment>
<feature type="binding site" evidence="8">
    <location>
        <begin position="89"/>
        <end position="90"/>
    </location>
    <ligand>
        <name>substrate</name>
    </ligand>
</feature>
<feature type="active site" description="Proton acceptor" evidence="8">
    <location>
        <position position="239"/>
    </location>
</feature>
<evidence type="ECO:0000256" key="8">
    <source>
        <dbReference type="HAMAP-Rule" id="MF_00197"/>
    </source>
</evidence>
<dbReference type="AlphaFoldDB" id="A0A2S7N4N5"/>
<comment type="catalytic activity">
    <reaction evidence="7 8">
        <text>(2S,6S)-2,6-diaminopimelate = meso-2,6-diaminopimelate</text>
        <dbReference type="Rhea" id="RHEA:15393"/>
        <dbReference type="ChEBI" id="CHEBI:57609"/>
        <dbReference type="ChEBI" id="CHEBI:57791"/>
        <dbReference type="EC" id="5.1.1.7"/>
    </reaction>
</comment>
<evidence type="ECO:0000313" key="10">
    <source>
        <dbReference type="EMBL" id="PQD97032.1"/>
    </source>
</evidence>
<dbReference type="PANTHER" id="PTHR31689">
    <property type="entry name" value="DIAMINOPIMELATE EPIMERASE, CHLOROPLASTIC"/>
    <property type="match status" value="1"/>
</dbReference>
<evidence type="ECO:0000256" key="9">
    <source>
        <dbReference type="PROSITE-ProRule" id="PRU10125"/>
    </source>
</evidence>
<evidence type="ECO:0000256" key="2">
    <source>
        <dbReference type="ARBA" id="ARBA00010219"/>
    </source>
</evidence>
<evidence type="ECO:0000256" key="4">
    <source>
        <dbReference type="ARBA" id="ARBA00022605"/>
    </source>
</evidence>
<feature type="binding site" evidence="8">
    <location>
        <begin position="230"/>
        <end position="231"/>
    </location>
    <ligand>
        <name>substrate</name>
    </ligand>
</feature>
<dbReference type="EC" id="5.1.1.7" evidence="3 8"/>
<comment type="pathway">
    <text evidence="1 8">Amino-acid biosynthesis; L-lysine biosynthesis via DAP pathway; DL-2,6-diaminopimelate from LL-2,6-diaminopimelate: step 1/1.</text>
</comment>
<dbReference type="Pfam" id="PF01678">
    <property type="entry name" value="DAP_epimerase"/>
    <property type="match status" value="2"/>
</dbReference>
<dbReference type="PROSITE" id="PS01326">
    <property type="entry name" value="DAP_EPIMERASE"/>
    <property type="match status" value="1"/>
</dbReference>
<evidence type="ECO:0000256" key="3">
    <source>
        <dbReference type="ARBA" id="ARBA00013080"/>
    </source>
</evidence>
<evidence type="ECO:0000256" key="7">
    <source>
        <dbReference type="ARBA" id="ARBA00051712"/>
    </source>
</evidence>
<comment type="function">
    <text evidence="8">Catalyzes the stereoinversion of LL-2,6-diaminopimelate (L,L-DAP) to meso-diaminopimelate (meso-DAP), a precursor of L-lysine and an essential component of the bacterial peptidoglycan.</text>
</comment>
<evidence type="ECO:0000256" key="1">
    <source>
        <dbReference type="ARBA" id="ARBA00005196"/>
    </source>
</evidence>
<feature type="binding site" evidence="8">
    <location>
        <position position="79"/>
    </location>
    <ligand>
        <name>substrate</name>
    </ligand>
</feature>
<comment type="similarity">
    <text evidence="2 8">Belongs to the diaminopimelate epimerase family.</text>
</comment>
<keyword evidence="4 8" id="KW-0028">Amino-acid biosynthesis</keyword>
<sequence length="336" mass="37703">MKDTCEGRYEAVEIRAIKVHGSSNDFYLIDEMSRELAITEEERSALSLAVCKRTGEDGADGILFVQASNTADAKMRVFNADGTEASMCGNGLRCVGRYVSEKLGKDELIIETMKADLAVKREPEIYQDIPTFRVEISPVLKSTKALPMNTEKDEIIQERLPFLDDELIFTTLSVPNPHLVSIVSQEVLASDKQEKIAKYVNGENEWFPDGVNVSFINVMSDKDIFVRTYERGVGFTNACGTAMSASSLVTKWERSLEDEVLLNVYNPGGMVKCQVHDMPEKTWIDLIGNATYEYKQTITVDLKHREVQFGNKEIHEEEVAAYHAFVNHVKEIVGAI</sequence>
<name>A0A2S7N4N5_9BACI</name>
<protein>
    <recommendedName>
        <fullName evidence="3 8">Diaminopimelate epimerase</fullName>
        <shortName evidence="8">DAP epimerase</shortName>
        <ecNumber evidence="3 8">5.1.1.7</ecNumber>
    </recommendedName>
    <alternativeName>
        <fullName evidence="8">PLP-independent amino acid racemase</fullName>
    </alternativeName>
</protein>
<evidence type="ECO:0000256" key="6">
    <source>
        <dbReference type="ARBA" id="ARBA00023235"/>
    </source>
</evidence>
<keyword evidence="8" id="KW-0963">Cytoplasm</keyword>
<keyword evidence="11" id="KW-1185">Reference proteome</keyword>
<evidence type="ECO:0000313" key="11">
    <source>
        <dbReference type="Proteomes" id="UP000239663"/>
    </source>
</evidence>
<comment type="caution">
    <text evidence="10">The sequence shown here is derived from an EMBL/GenBank/DDBJ whole genome shotgun (WGS) entry which is preliminary data.</text>
</comment>
<dbReference type="SUPFAM" id="SSF54506">
    <property type="entry name" value="Diaminopimelate epimerase-like"/>
    <property type="match status" value="2"/>
</dbReference>
<dbReference type="Proteomes" id="UP000239663">
    <property type="component" value="Unassembled WGS sequence"/>
</dbReference>
<comment type="subunit">
    <text evidence="8">Homodimer.</text>
</comment>
<dbReference type="InterPro" id="IPR001653">
    <property type="entry name" value="DAP_epimerase_DapF"/>
</dbReference>
<dbReference type="GO" id="GO:0005829">
    <property type="term" value="C:cytosol"/>
    <property type="evidence" value="ECO:0007669"/>
    <property type="project" value="TreeGrafter"/>
</dbReference>
<reference evidence="10 11" key="1">
    <citation type="submission" date="2017-12" db="EMBL/GenBank/DDBJ databases">
        <title>Taxonomic description and draft genome of Pradoshia cofamensis Gen. nov., sp. nov., a thermotolerant bacillale isolated from anterior gut of earthworm Eisenia fetida.</title>
        <authorList>
            <person name="Saha T."/>
            <person name="Chakraborty R."/>
        </authorList>
    </citation>
    <scope>NUCLEOTIDE SEQUENCE [LARGE SCALE GENOMIC DNA]</scope>
    <source>
        <strain evidence="10 11">EAG3</strain>
    </source>
</reference>
<dbReference type="GO" id="GO:0009089">
    <property type="term" value="P:lysine biosynthetic process via diaminopimelate"/>
    <property type="evidence" value="ECO:0007669"/>
    <property type="project" value="UniProtKB-UniRule"/>
</dbReference>
<feature type="binding site" evidence="8">
    <location>
        <position position="24"/>
    </location>
    <ligand>
        <name>substrate</name>
    </ligand>
</feature>
<comment type="subcellular location">
    <subcellularLocation>
        <location evidence="8">Cytoplasm</location>
    </subcellularLocation>
</comment>
<proteinExistence type="inferred from homology"/>
<dbReference type="PANTHER" id="PTHR31689:SF0">
    <property type="entry name" value="DIAMINOPIMELATE EPIMERASE"/>
    <property type="match status" value="1"/>
</dbReference>
<dbReference type="Gene3D" id="3.10.310.10">
    <property type="entry name" value="Diaminopimelate Epimerase, Chain A, domain 1"/>
    <property type="match status" value="2"/>
</dbReference>
<dbReference type="UniPathway" id="UPA00034">
    <property type="reaction ID" value="UER00025"/>
</dbReference>
<gene>
    <name evidence="8" type="primary">dapF</name>
    <name evidence="10" type="ORF">CYL18_03925</name>
</gene>
<feature type="active site" evidence="9">
    <location>
        <position position="88"/>
    </location>
</feature>
<dbReference type="GO" id="GO:0008837">
    <property type="term" value="F:diaminopimelate epimerase activity"/>
    <property type="evidence" value="ECO:0007669"/>
    <property type="project" value="UniProtKB-UniRule"/>
</dbReference>
<feature type="active site" description="Proton donor" evidence="8">
    <location>
        <position position="88"/>
    </location>
</feature>
<feature type="binding site" evidence="8">
    <location>
        <position position="176"/>
    </location>
    <ligand>
        <name>substrate</name>
    </ligand>
</feature>
<feature type="site" description="Could be important to modulate the pK values of the two catalytic cysteine residues" evidence="8">
    <location>
        <position position="230"/>
    </location>
</feature>
<accession>A0A2S7N4N5</accession>
<feature type="binding site" evidence="8">
    <location>
        <position position="212"/>
    </location>
    <ligand>
        <name>substrate</name>
    </ligand>
</feature>
<feature type="binding site" evidence="8">
    <location>
        <begin position="240"/>
        <end position="241"/>
    </location>
    <ligand>
        <name>substrate</name>
    </ligand>
</feature>
<evidence type="ECO:0000256" key="5">
    <source>
        <dbReference type="ARBA" id="ARBA00023154"/>
    </source>
</evidence>
<dbReference type="HAMAP" id="MF_00197">
    <property type="entry name" value="DAP_epimerase"/>
    <property type="match status" value="1"/>
</dbReference>
<dbReference type="InterPro" id="IPR018510">
    <property type="entry name" value="DAP_epimerase_AS"/>
</dbReference>